<dbReference type="RefSeq" id="WP_128777356.1">
    <property type="nucleotide sequence ID" value="NZ_RYFI01000008.1"/>
</dbReference>
<evidence type="ECO:0000256" key="3">
    <source>
        <dbReference type="ARBA" id="ARBA00022694"/>
    </source>
</evidence>
<keyword evidence="2 8" id="KW-0808">Transferase</keyword>
<keyword evidence="12" id="KW-1185">Reference proteome</keyword>
<dbReference type="PANTHER" id="PTHR46173">
    <property type="entry name" value="CCA TRNA NUCLEOTIDYLTRANSFERASE 1, MITOCHONDRIAL"/>
    <property type="match status" value="1"/>
</dbReference>
<organism evidence="11 12">
    <name type="scientific">Hansschlegelia zhihuaiae</name>
    <dbReference type="NCBI Taxonomy" id="405005"/>
    <lineage>
        <taxon>Bacteria</taxon>
        <taxon>Pseudomonadati</taxon>
        <taxon>Pseudomonadota</taxon>
        <taxon>Alphaproteobacteria</taxon>
        <taxon>Hyphomicrobiales</taxon>
        <taxon>Methylopilaceae</taxon>
        <taxon>Hansschlegelia</taxon>
    </lineage>
</organism>
<evidence type="ECO:0000256" key="5">
    <source>
        <dbReference type="ARBA" id="ARBA00022723"/>
    </source>
</evidence>
<dbReference type="OrthoDB" id="9805698at2"/>
<dbReference type="CDD" id="cd05398">
    <property type="entry name" value="NT_ClassII-CCAase"/>
    <property type="match status" value="1"/>
</dbReference>
<dbReference type="EMBL" id="RYFI01000008">
    <property type="protein sequence ID" value="RXF73525.1"/>
    <property type="molecule type" value="Genomic_DNA"/>
</dbReference>
<dbReference type="PANTHER" id="PTHR46173:SF1">
    <property type="entry name" value="CCA TRNA NUCLEOTIDYLTRANSFERASE 1, MITOCHONDRIAL"/>
    <property type="match status" value="1"/>
</dbReference>
<keyword evidence="7" id="KW-0460">Magnesium</keyword>
<dbReference type="InterPro" id="IPR032828">
    <property type="entry name" value="PolyA_RNA-bd"/>
</dbReference>
<dbReference type="InterPro" id="IPR002646">
    <property type="entry name" value="PolA_pol_head_dom"/>
</dbReference>
<dbReference type="GO" id="GO:0016779">
    <property type="term" value="F:nucleotidyltransferase activity"/>
    <property type="evidence" value="ECO:0007669"/>
    <property type="project" value="UniProtKB-KW"/>
</dbReference>
<dbReference type="Proteomes" id="UP000289708">
    <property type="component" value="Unassembled WGS sequence"/>
</dbReference>
<evidence type="ECO:0000256" key="1">
    <source>
        <dbReference type="ARBA" id="ARBA00001946"/>
    </source>
</evidence>
<dbReference type="GO" id="GO:0000166">
    <property type="term" value="F:nucleotide binding"/>
    <property type="evidence" value="ECO:0007669"/>
    <property type="project" value="UniProtKB-KW"/>
</dbReference>
<dbReference type="AlphaFoldDB" id="A0A4Q0MJA5"/>
<dbReference type="Pfam" id="PF01743">
    <property type="entry name" value="PolyA_pol"/>
    <property type="match status" value="1"/>
</dbReference>
<comment type="cofactor">
    <cofactor evidence="1">
        <name>Mg(2+)</name>
        <dbReference type="ChEBI" id="CHEBI:18420"/>
    </cofactor>
</comment>
<evidence type="ECO:0000256" key="7">
    <source>
        <dbReference type="ARBA" id="ARBA00022842"/>
    </source>
</evidence>
<evidence type="ECO:0000256" key="6">
    <source>
        <dbReference type="ARBA" id="ARBA00022741"/>
    </source>
</evidence>
<evidence type="ECO:0000259" key="9">
    <source>
        <dbReference type="Pfam" id="PF01743"/>
    </source>
</evidence>
<feature type="domain" description="Poly A polymerase head" evidence="9">
    <location>
        <begin position="34"/>
        <end position="155"/>
    </location>
</feature>
<keyword evidence="4" id="KW-0548">Nucleotidyltransferase</keyword>
<evidence type="ECO:0000313" key="11">
    <source>
        <dbReference type="EMBL" id="RXF73525.1"/>
    </source>
</evidence>
<dbReference type="GO" id="GO:0000049">
    <property type="term" value="F:tRNA binding"/>
    <property type="evidence" value="ECO:0007669"/>
    <property type="project" value="TreeGrafter"/>
</dbReference>
<dbReference type="Gene3D" id="1.10.3090.10">
    <property type="entry name" value="cca-adding enzyme, domain 2"/>
    <property type="match status" value="1"/>
</dbReference>
<feature type="domain" description="tRNA nucleotidyltransferase/poly(A) polymerase RNA and SrmB- binding" evidence="10">
    <location>
        <begin position="186"/>
        <end position="239"/>
    </location>
</feature>
<dbReference type="SUPFAM" id="SSF81301">
    <property type="entry name" value="Nucleotidyltransferase"/>
    <property type="match status" value="1"/>
</dbReference>
<dbReference type="GO" id="GO:0046872">
    <property type="term" value="F:metal ion binding"/>
    <property type="evidence" value="ECO:0007669"/>
    <property type="project" value="UniProtKB-KW"/>
</dbReference>
<comment type="similarity">
    <text evidence="8">Belongs to the tRNA nucleotidyltransferase/poly(A) polymerase family.</text>
</comment>
<keyword evidence="5" id="KW-0479">Metal-binding</keyword>
<dbReference type="GO" id="GO:0008033">
    <property type="term" value="P:tRNA processing"/>
    <property type="evidence" value="ECO:0007669"/>
    <property type="project" value="UniProtKB-KW"/>
</dbReference>
<dbReference type="SUPFAM" id="SSF81891">
    <property type="entry name" value="Poly A polymerase C-terminal region-like"/>
    <property type="match status" value="1"/>
</dbReference>
<gene>
    <name evidence="11" type="ORF">EK403_10045</name>
</gene>
<reference evidence="11 12" key="1">
    <citation type="submission" date="2018-12" db="EMBL/GenBank/DDBJ databases">
        <title>bacterium Hansschlegelia zhihuaiae S113.</title>
        <authorList>
            <person name="He J."/>
        </authorList>
    </citation>
    <scope>NUCLEOTIDE SEQUENCE [LARGE SCALE GENOMIC DNA]</scope>
    <source>
        <strain evidence="11 12">S 113</strain>
    </source>
</reference>
<proteinExistence type="inferred from homology"/>
<keyword evidence="3" id="KW-0819">tRNA processing</keyword>
<evidence type="ECO:0000256" key="8">
    <source>
        <dbReference type="RuleBase" id="RU003953"/>
    </source>
</evidence>
<dbReference type="InterPro" id="IPR043519">
    <property type="entry name" value="NT_sf"/>
</dbReference>
<sequence length="410" mass="44751">MSAETFELQGAGWLKRRPLADLLAALDRDGEEARVNGGAVRDALLGLTPLDVDIATTALPEETVRRVEAAGWKAVPTGLAHGTVTAVVDRRPFEVTTLRRDVETDGRRAVVAFTRDWAEDAMRRDLTINGLYLSRDGQVHDHVGGLADLRAGRVRFIGSARDRIREDYLRTLRFFRFHARFARGPIDPEGFAAAIAERDGLARLSAERVRAELLKLLVAPRAPETVAVMAGAGLFAPLIGGVPRPSRLARLAALDADAPDALLRLAALNQVVREDAERLKSRLRLSRREADRLAAIGDGGGPDPADGEQAARLALYCLGREAFRDRLTLAWAESGAPPDSAGWRSLLTLADRWTPPKFPVTARELLALGTPEGPLVGETLRCLEELWLLGDFSLPGNWRSLLPDLCSRAR</sequence>
<dbReference type="Pfam" id="PF12627">
    <property type="entry name" value="PolyA_pol_RNAbd"/>
    <property type="match status" value="1"/>
</dbReference>
<dbReference type="InterPro" id="IPR050264">
    <property type="entry name" value="Bact_CCA-adding_enz_type3_sf"/>
</dbReference>
<evidence type="ECO:0000259" key="10">
    <source>
        <dbReference type="Pfam" id="PF12627"/>
    </source>
</evidence>
<name>A0A4Q0MJA5_9HYPH</name>
<evidence type="ECO:0000256" key="2">
    <source>
        <dbReference type="ARBA" id="ARBA00022679"/>
    </source>
</evidence>
<keyword evidence="6" id="KW-0547">Nucleotide-binding</keyword>
<protein>
    <submittedName>
        <fullName evidence="11">CCA tRNA nucleotidyltransferase</fullName>
    </submittedName>
</protein>
<evidence type="ECO:0000256" key="4">
    <source>
        <dbReference type="ARBA" id="ARBA00022695"/>
    </source>
</evidence>
<accession>A0A4Q0MJA5</accession>
<dbReference type="Gene3D" id="3.30.460.10">
    <property type="entry name" value="Beta Polymerase, domain 2"/>
    <property type="match status" value="1"/>
</dbReference>
<evidence type="ECO:0000313" key="12">
    <source>
        <dbReference type="Proteomes" id="UP000289708"/>
    </source>
</evidence>
<comment type="caution">
    <text evidence="11">The sequence shown here is derived from an EMBL/GenBank/DDBJ whole genome shotgun (WGS) entry which is preliminary data.</text>
</comment>
<keyword evidence="8" id="KW-0694">RNA-binding</keyword>